<dbReference type="InterPro" id="IPR025662">
    <property type="entry name" value="Sigma_54_int_dom_ATP-bd_1"/>
</dbReference>
<comment type="similarity">
    <text evidence="1">Belongs to the ABC transporter superfamily.</text>
</comment>
<dbReference type="PANTHER" id="PTHR42798">
    <property type="entry name" value="LIPOPROTEIN-RELEASING SYSTEM ATP-BINDING PROTEIN LOLD"/>
    <property type="match status" value="1"/>
</dbReference>
<evidence type="ECO:0000256" key="1">
    <source>
        <dbReference type="ARBA" id="ARBA00005417"/>
    </source>
</evidence>
<dbReference type="PROSITE" id="PS00675">
    <property type="entry name" value="SIGMA54_INTERACT_1"/>
    <property type="match status" value="1"/>
</dbReference>
<dbReference type="InterPro" id="IPR003593">
    <property type="entry name" value="AAA+_ATPase"/>
</dbReference>
<proteinExistence type="inferred from homology"/>
<dbReference type="Proteomes" id="UP000280792">
    <property type="component" value="Unassembled WGS sequence"/>
</dbReference>
<keyword evidence="3" id="KW-0547">Nucleotide-binding</keyword>
<dbReference type="InterPro" id="IPR003439">
    <property type="entry name" value="ABC_transporter-like_ATP-bd"/>
</dbReference>
<keyword evidence="7" id="KW-1185">Reference proteome</keyword>
<dbReference type="EMBL" id="QWEZ01000001">
    <property type="protein sequence ID" value="RRJ85024.1"/>
    <property type="molecule type" value="Genomic_DNA"/>
</dbReference>
<dbReference type="Gene3D" id="3.40.50.300">
    <property type="entry name" value="P-loop containing nucleotide triphosphate hydrolases"/>
    <property type="match status" value="1"/>
</dbReference>
<evidence type="ECO:0000256" key="3">
    <source>
        <dbReference type="ARBA" id="ARBA00022741"/>
    </source>
</evidence>
<evidence type="ECO:0000256" key="4">
    <source>
        <dbReference type="ARBA" id="ARBA00022840"/>
    </source>
</evidence>
<keyword evidence="2" id="KW-0813">Transport</keyword>
<dbReference type="SMART" id="SM00382">
    <property type="entry name" value="AAA"/>
    <property type="match status" value="1"/>
</dbReference>
<organism evidence="6 7">
    <name type="scientific">Aestuariirhabdus litorea</name>
    <dbReference type="NCBI Taxonomy" id="2528527"/>
    <lineage>
        <taxon>Bacteria</taxon>
        <taxon>Pseudomonadati</taxon>
        <taxon>Pseudomonadota</taxon>
        <taxon>Gammaproteobacteria</taxon>
        <taxon>Oceanospirillales</taxon>
        <taxon>Aestuariirhabdaceae</taxon>
        <taxon>Aestuariirhabdus</taxon>
    </lineage>
</organism>
<dbReference type="SUPFAM" id="SSF52540">
    <property type="entry name" value="P-loop containing nucleoside triphosphate hydrolases"/>
    <property type="match status" value="1"/>
</dbReference>
<evidence type="ECO:0000259" key="5">
    <source>
        <dbReference type="PROSITE" id="PS50893"/>
    </source>
</evidence>
<evidence type="ECO:0000313" key="7">
    <source>
        <dbReference type="Proteomes" id="UP000280792"/>
    </source>
</evidence>
<dbReference type="InterPro" id="IPR017871">
    <property type="entry name" value="ABC_transporter-like_CS"/>
</dbReference>
<gene>
    <name evidence="6" type="ORF">D0544_08085</name>
</gene>
<dbReference type="GO" id="GO:0016887">
    <property type="term" value="F:ATP hydrolysis activity"/>
    <property type="evidence" value="ECO:0007669"/>
    <property type="project" value="InterPro"/>
</dbReference>
<dbReference type="RefSeq" id="WP_125015454.1">
    <property type="nucleotide sequence ID" value="NZ_QWEZ01000001.1"/>
</dbReference>
<dbReference type="PROSITE" id="PS50893">
    <property type="entry name" value="ABC_TRANSPORTER_2"/>
    <property type="match status" value="1"/>
</dbReference>
<dbReference type="Pfam" id="PF00005">
    <property type="entry name" value="ABC_tran"/>
    <property type="match status" value="1"/>
</dbReference>
<dbReference type="CDD" id="cd03255">
    <property type="entry name" value="ABC_MJ0796_LolCDE_FtsE"/>
    <property type="match status" value="1"/>
</dbReference>
<keyword evidence="4 6" id="KW-0067">ATP-binding</keyword>
<name>A0A3P3VRF0_9GAMM</name>
<dbReference type="GO" id="GO:0005524">
    <property type="term" value="F:ATP binding"/>
    <property type="evidence" value="ECO:0007669"/>
    <property type="project" value="UniProtKB-KW"/>
</dbReference>
<feature type="domain" description="ABC transporter" evidence="5">
    <location>
        <begin position="2"/>
        <end position="216"/>
    </location>
</feature>
<dbReference type="InterPro" id="IPR027417">
    <property type="entry name" value="P-loop_NTPase"/>
</dbReference>
<protein>
    <submittedName>
        <fullName evidence="6">ABC transporter ATP-binding protein</fullName>
    </submittedName>
</protein>
<dbReference type="InterPro" id="IPR017911">
    <property type="entry name" value="MacB-like_ATP-bd"/>
</dbReference>
<reference evidence="6 7" key="2">
    <citation type="submission" date="2018-12" db="EMBL/GenBank/DDBJ databases">
        <title>Simiduia agarivorans gen. nov., sp. nov., a marine, agarolytic bacterium isolated from shallow coastal water from Keelung, Taiwan.</title>
        <authorList>
            <person name="Shieh W.Y."/>
        </authorList>
    </citation>
    <scope>NUCLEOTIDE SEQUENCE [LARGE SCALE GENOMIC DNA]</scope>
    <source>
        <strain evidence="6 7">GTF-13</strain>
    </source>
</reference>
<dbReference type="PANTHER" id="PTHR42798:SF7">
    <property type="entry name" value="ALPHA-D-RIBOSE 1-METHYLPHOSPHONATE 5-TRIPHOSPHATE SYNTHASE SUBUNIT PHNL"/>
    <property type="match status" value="1"/>
</dbReference>
<dbReference type="PROSITE" id="PS00211">
    <property type="entry name" value="ABC_TRANSPORTER_1"/>
    <property type="match status" value="1"/>
</dbReference>
<comment type="caution">
    <text evidence="6">The sequence shown here is derived from an EMBL/GenBank/DDBJ whole genome shotgun (WGS) entry which is preliminary data.</text>
</comment>
<accession>A0A3P3VRF0</accession>
<evidence type="ECO:0000256" key="2">
    <source>
        <dbReference type="ARBA" id="ARBA00022448"/>
    </source>
</evidence>
<evidence type="ECO:0000313" key="6">
    <source>
        <dbReference type="EMBL" id="RRJ85024.1"/>
    </source>
</evidence>
<sequence length="217" mass="24023">MILTTHQLCKGFEHPLLQDINLQVAQGEVVLLLGESGSGKSTLLNLLAGMLTPDSGQIEIAGHPLHSMNDAERTRMRRRHIGFIYQHYNLIPTLTVEENLRLPLQLNNIQGVEERPFQLLERVGLLEAAQRMPASLSGGEQQRVAICRALVHSPSLILADEPTGSLDNVTARKVVDLMFEQVRALGQTLMVVSHNEALQTQVDASYRLHDGHLVPLP</sequence>
<reference evidence="6 7" key="1">
    <citation type="submission" date="2018-08" db="EMBL/GenBank/DDBJ databases">
        <authorList>
            <person name="Khan S.A."/>
        </authorList>
    </citation>
    <scope>NUCLEOTIDE SEQUENCE [LARGE SCALE GENOMIC DNA]</scope>
    <source>
        <strain evidence="6 7">GTF-13</strain>
    </source>
</reference>
<dbReference type="AlphaFoldDB" id="A0A3P3VRF0"/>